<feature type="domain" description="Xylanolytic transcriptional activator regulatory" evidence="5">
    <location>
        <begin position="231"/>
        <end position="302"/>
    </location>
</feature>
<dbReference type="HOGENOM" id="CLU_013296_2_1_1"/>
<dbReference type="InterPro" id="IPR007219">
    <property type="entry name" value="XnlR_reg_dom"/>
</dbReference>
<name>A0A093X9Y8_TALMA</name>
<evidence type="ECO:0000313" key="6">
    <source>
        <dbReference type="EMBL" id="KFX42013.1"/>
    </source>
</evidence>
<protein>
    <submittedName>
        <fullName evidence="6">Putative transcriptional regulatory protein</fullName>
    </submittedName>
</protein>
<comment type="caution">
    <text evidence="6">The sequence shown here is derived from an EMBL/GenBank/DDBJ whole genome shotgun (WGS) entry which is preliminary data.</text>
</comment>
<dbReference type="InterPro" id="IPR050613">
    <property type="entry name" value="Sec_Metabolite_Reg"/>
</dbReference>
<keyword evidence="2" id="KW-0805">Transcription regulation</keyword>
<evidence type="ECO:0000259" key="5">
    <source>
        <dbReference type="Pfam" id="PF04082"/>
    </source>
</evidence>
<dbReference type="PANTHER" id="PTHR31001:SF53">
    <property type="entry name" value="ZN(II)2CYS6 TRANSCRIPTION FACTOR (EUROFUNG)"/>
    <property type="match status" value="1"/>
</dbReference>
<dbReference type="GO" id="GO:0005634">
    <property type="term" value="C:nucleus"/>
    <property type="evidence" value="ECO:0007669"/>
    <property type="project" value="UniProtKB-SubCell"/>
</dbReference>
<evidence type="ECO:0000256" key="4">
    <source>
        <dbReference type="ARBA" id="ARBA00023242"/>
    </source>
</evidence>
<accession>A0A093X9Y8</accession>
<dbReference type="CDD" id="cd12148">
    <property type="entry name" value="fungal_TF_MHR"/>
    <property type="match status" value="1"/>
</dbReference>
<dbReference type="GO" id="GO:0006351">
    <property type="term" value="P:DNA-templated transcription"/>
    <property type="evidence" value="ECO:0007669"/>
    <property type="project" value="InterPro"/>
</dbReference>
<dbReference type="EMBL" id="JPOX01000050">
    <property type="protein sequence ID" value="KFX42013.1"/>
    <property type="molecule type" value="Genomic_DNA"/>
</dbReference>
<keyword evidence="4" id="KW-0539">Nucleus</keyword>
<comment type="subcellular location">
    <subcellularLocation>
        <location evidence="1">Nucleus</location>
    </subcellularLocation>
</comment>
<keyword evidence="3" id="KW-0804">Transcription</keyword>
<evidence type="ECO:0000256" key="3">
    <source>
        <dbReference type="ARBA" id="ARBA00023163"/>
    </source>
</evidence>
<gene>
    <name evidence="6" type="ORF">GQ26_0500080</name>
</gene>
<proteinExistence type="predicted"/>
<sequence length="582" mass="66417">MSWCPPTEQSFPSEFIIDRDKKRRFKLGFLGPTSHLESFTADVVDIELDTNSAEAVSYQQIEVGAQILSLLEQIPYYLDLVSERYKLFKGWIFPPQTVFLALEQLSATYGKITDHSRARKKYSRLLNWSQSIFRNTASRLYTHPQMTLMEYVTVLSQRWEIIGMIFALIGTATYQLAHDIHIFHREGIPGGDRYGLRNMAMATSEMCIQFCSSMGIITEPFCWAAMQHTVFVAEMHGCRGNVTSLVFALGLHNYYPDVTASPLIEEIRKRTMAAAYALDKDVSMVVGRPPRICWRYCNIKYPLDVAWDDLVSNYETAVQRLDFSGWNTDGDLERGSKPRIALLVGIIQEKVLEVLLNDQPIGLEEKIKEICLESSQIRVHLPSYLQWSPQTKIPSVISLHLEFLYQDFLMYRSLVNQTSKGSGMLVSTSLDILSILLDWISNEAGLGRISPCSISAFRFIGLPVAGVLSTELFRHFQTPFDPAAETMFPRSTITKMLSDFATHLQTISLLQEGGNDLYFNERVYICRVLDQVLSHRPRTQFEPNKTGECEITCGHEGLMEDINLMELLDHFEWDPNNLLFSN</sequence>
<reference evidence="6" key="1">
    <citation type="journal article" date="2014" name="PLoS Genet.">
        <title>Signature Gene Expression Reveals Novel Clues to the Molecular Mechanisms of Dimorphic Transition in Penicillium marneffei.</title>
        <authorList>
            <person name="Yang E."/>
            <person name="Wang G."/>
            <person name="Cai J."/>
            <person name="Woo P.C."/>
            <person name="Lau S.K."/>
            <person name="Yuen K.-Y."/>
            <person name="Chow W.-N."/>
            <person name="Lin X."/>
        </authorList>
    </citation>
    <scope>NUCLEOTIDE SEQUENCE [LARGE SCALE GENOMIC DNA]</scope>
    <source>
        <strain evidence="6">PM1</strain>
    </source>
</reference>
<organism evidence="6">
    <name type="scientific">Talaromyces marneffei PM1</name>
    <dbReference type="NCBI Taxonomy" id="1077442"/>
    <lineage>
        <taxon>Eukaryota</taxon>
        <taxon>Fungi</taxon>
        <taxon>Dikarya</taxon>
        <taxon>Ascomycota</taxon>
        <taxon>Pezizomycotina</taxon>
        <taxon>Eurotiomycetes</taxon>
        <taxon>Eurotiomycetidae</taxon>
        <taxon>Eurotiales</taxon>
        <taxon>Trichocomaceae</taxon>
        <taxon>Talaromyces</taxon>
        <taxon>Talaromyces sect. Talaromyces</taxon>
    </lineage>
</organism>
<dbReference type="AlphaFoldDB" id="A0A093X9Y8"/>
<dbReference type="GO" id="GO:0008270">
    <property type="term" value="F:zinc ion binding"/>
    <property type="evidence" value="ECO:0007669"/>
    <property type="project" value="InterPro"/>
</dbReference>
<evidence type="ECO:0000256" key="1">
    <source>
        <dbReference type="ARBA" id="ARBA00004123"/>
    </source>
</evidence>
<dbReference type="PANTHER" id="PTHR31001">
    <property type="entry name" value="UNCHARACTERIZED TRANSCRIPTIONAL REGULATORY PROTEIN"/>
    <property type="match status" value="1"/>
</dbReference>
<dbReference type="GO" id="GO:0003677">
    <property type="term" value="F:DNA binding"/>
    <property type="evidence" value="ECO:0007669"/>
    <property type="project" value="InterPro"/>
</dbReference>
<evidence type="ECO:0000256" key="2">
    <source>
        <dbReference type="ARBA" id="ARBA00023015"/>
    </source>
</evidence>
<dbReference type="Pfam" id="PF04082">
    <property type="entry name" value="Fungal_trans"/>
    <property type="match status" value="1"/>
</dbReference>